<dbReference type="STRING" id="1641165.XM38_14170"/>
<evidence type="ECO:0000256" key="3">
    <source>
        <dbReference type="ARBA" id="ARBA00023163"/>
    </source>
</evidence>
<evidence type="ECO:0000256" key="1">
    <source>
        <dbReference type="ARBA" id="ARBA00023015"/>
    </source>
</evidence>
<dbReference type="SUPFAM" id="SSF46689">
    <property type="entry name" value="Homeodomain-like"/>
    <property type="match status" value="2"/>
</dbReference>
<evidence type="ECO:0000259" key="4">
    <source>
        <dbReference type="PROSITE" id="PS01124"/>
    </source>
</evidence>
<dbReference type="KEGG" id="hhg:XM38_027060"/>
<dbReference type="InterPro" id="IPR018062">
    <property type="entry name" value="HTH_AraC-typ_CS"/>
</dbReference>
<accession>A0A1Z3HN83</accession>
<keyword evidence="6" id="KW-1185">Reference proteome</keyword>
<dbReference type="InterPro" id="IPR053142">
    <property type="entry name" value="PchR_regulatory_protein"/>
</dbReference>
<dbReference type="PROSITE" id="PS00041">
    <property type="entry name" value="HTH_ARAC_FAMILY_1"/>
    <property type="match status" value="1"/>
</dbReference>
<reference evidence="5 6" key="1">
    <citation type="journal article" date="2016" name="Biochim. Biophys. Acta">
        <title>Characterization of red-shifted phycobilisomes isolated from the chlorophyll f-containing cyanobacterium Halomicronema hongdechloris.</title>
        <authorList>
            <person name="Li Y."/>
            <person name="Lin Y."/>
            <person name="Garvey C.J."/>
            <person name="Birch D."/>
            <person name="Corkery R.W."/>
            <person name="Loughlin P.C."/>
            <person name="Scheer H."/>
            <person name="Willows R.D."/>
            <person name="Chen M."/>
        </authorList>
    </citation>
    <scope>NUCLEOTIDE SEQUENCE [LARGE SCALE GENOMIC DNA]</scope>
    <source>
        <strain evidence="5 6">C2206</strain>
    </source>
</reference>
<dbReference type="PANTHER" id="PTHR47893">
    <property type="entry name" value="REGULATORY PROTEIN PCHR"/>
    <property type="match status" value="1"/>
</dbReference>
<protein>
    <submittedName>
        <fullName evidence="5">AraC family transcriptional regulator</fullName>
    </submittedName>
</protein>
<evidence type="ECO:0000313" key="6">
    <source>
        <dbReference type="Proteomes" id="UP000191901"/>
    </source>
</evidence>
<dbReference type="AlphaFoldDB" id="A0A1Z3HN83"/>
<feature type="domain" description="HTH araC/xylS-type" evidence="4">
    <location>
        <begin position="236"/>
        <end position="334"/>
    </location>
</feature>
<dbReference type="PROSITE" id="PS01124">
    <property type="entry name" value="HTH_ARAC_FAMILY_2"/>
    <property type="match status" value="1"/>
</dbReference>
<gene>
    <name evidence="5" type="ORF">XM38_027060</name>
</gene>
<dbReference type="PRINTS" id="PR00032">
    <property type="entry name" value="HTHARAC"/>
</dbReference>
<keyword evidence="1" id="KW-0805">Transcription regulation</keyword>
<dbReference type="InterPro" id="IPR020449">
    <property type="entry name" value="Tscrpt_reg_AraC-type_HTH"/>
</dbReference>
<dbReference type="Pfam" id="PF12833">
    <property type="entry name" value="HTH_18"/>
    <property type="match status" value="1"/>
</dbReference>
<dbReference type="EMBL" id="CP021983">
    <property type="protein sequence ID" value="ASC71752.1"/>
    <property type="molecule type" value="Genomic_DNA"/>
</dbReference>
<dbReference type="GO" id="GO:0003700">
    <property type="term" value="F:DNA-binding transcription factor activity"/>
    <property type="evidence" value="ECO:0007669"/>
    <property type="project" value="InterPro"/>
</dbReference>
<dbReference type="Gene3D" id="1.10.10.60">
    <property type="entry name" value="Homeodomain-like"/>
    <property type="match status" value="2"/>
</dbReference>
<dbReference type="InterPro" id="IPR018060">
    <property type="entry name" value="HTH_AraC"/>
</dbReference>
<dbReference type="PANTHER" id="PTHR47893:SF1">
    <property type="entry name" value="REGULATORY PROTEIN PCHR"/>
    <property type="match status" value="1"/>
</dbReference>
<organism evidence="5 6">
    <name type="scientific">Halomicronema hongdechloris C2206</name>
    <dbReference type="NCBI Taxonomy" id="1641165"/>
    <lineage>
        <taxon>Bacteria</taxon>
        <taxon>Bacillati</taxon>
        <taxon>Cyanobacteriota</taxon>
        <taxon>Cyanophyceae</taxon>
        <taxon>Nodosilineales</taxon>
        <taxon>Nodosilineaceae</taxon>
        <taxon>Halomicronema</taxon>
    </lineage>
</organism>
<dbReference type="InterPro" id="IPR009057">
    <property type="entry name" value="Homeodomain-like_sf"/>
</dbReference>
<dbReference type="RefSeq" id="WP_080810358.1">
    <property type="nucleotide sequence ID" value="NZ_CP021983.2"/>
</dbReference>
<dbReference type="Proteomes" id="UP000191901">
    <property type="component" value="Chromosome"/>
</dbReference>
<evidence type="ECO:0000256" key="2">
    <source>
        <dbReference type="ARBA" id="ARBA00023125"/>
    </source>
</evidence>
<dbReference type="GO" id="GO:0043565">
    <property type="term" value="F:sequence-specific DNA binding"/>
    <property type="evidence" value="ECO:0007669"/>
    <property type="project" value="InterPro"/>
</dbReference>
<proteinExistence type="predicted"/>
<name>A0A1Z3HN83_9CYAN</name>
<keyword evidence="2" id="KW-0238">DNA-binding</keyword>
<dbReference type="OrthoDB" id="7544370at2"/>
<evidence type="ECO:0000313" key="5">
    <source>
        <dbReference type="EMBL" id="ASC71752.1"/>
    </source>
</evidence>
<sequence length="342" mass="39140">MTITLSQQDYWQLVRHIQETNAAASQPHQDINRNTDEYDITWKYPKQLGAGYYRKIRIRDGIVLAIADYRLHDDLIITSDEREHPLELNYVLMGAAPSESYPVKVGQHCFCGSGMAPEEAGYEVADLHKFTVNIHIEPALLGQWATDCSKELSQSLNYLIKPPDRLYHLQIYNTSSAMQQIVQHILQCPFQGLTQRIYLEGKVWELMALQLAQLPEMDGSTPSAKGLKPDDIERIHYAKELLVARLDDPPSLIDLARLIGINDCKLKVGFRQVFGTTVFGYLQDCRMERARQLLTAGEMTITEAAQAVGYVNRSHFALAFRKKFGINPSVYRKRQRHFWQIS</sequence>
<dbReference type="SMART" id="SM00342">
    <property type="entry name" value="HTH_ARAC"/>
    <property type="match status" value="1"/>
</dbReference>
<keyword evidence="3" id="KW-0804">Transcription</keyword>